<evidence type="ECO:0000256" key="1">
    <source>
        <dbReference type="SAM" id="Phobius"/>
    </source>
</evidence>
<evidence type="ECO:0000313" key="3">
    <source>
        <dbReference type="EMBL" id="AUX25542.1"/>
    </source>
</evidence>
<evidence type="ECO:0000256" key="2">
    <source>
        <dbReference type="SAM" id="SignalP"/>
    </source>
</evidence>
<gene>
    <name evidence="3" type="ORF">SOCEGT47_060890</name>
</gene>
<feature type="chain" id="PRO_5020230118" description="PEGA domain-containing protein" evidence="2">
    <location>
        <begin position="30"/>
        <end position="321"/>
    </location>
</feature>
<keyword evidence="1" id="KW-1133">Transmembrane helix</keyword>
<keyword evidence="2" id="KW-0732">Signal</keyword>
<feature type="transmembrane region" description="Helical" evidence="1">
    <location>
        <begin position="229"/>
        <end position="250"/>
    </location>
</feature>
<dbReference type="OrthoDB" id="5512872at2"/>
<sequence>MNARRLARSGRMGALVVVALLSAASPRLASAQTEQEVARARALFIEGAERARQGRWEEARALYARSFAIKPAPITRYSLGVAQKETGRVADALASFRAFLAEPATPTTAPYAGPARQAIAALERRVGRATISVTPGHVGGLTLAMDGEPLRAASDQAVELDPGAHEIVARAPGFRDAAVQFRIDAGRSIELRIALTPETAAVHPIMDARGGLPPVAEASSASPDRTAPIVVMGVGAALFAGGAVLGLAGLDQASRAASRDGAEATAARTKGIVGDVLGGLGVATAGAGLFLLLKQPAPGPLRAGSVTPWWGPSGAGVALHL</sequence>
<protein>
    <recommendedName>
        <fullName evidence="5">PEGA domain-containing protein</fullName>
    </recommendedName>
</protein>
<proteinExistence type="predicted"/>
<keyword evidence="1" id="KW-0812">Transmembrane</keyword>
<feature type="signal peptide" evidence="2">
    <location>
        <begin position="1"/>
        <end position="29"/>
    </location>
</feature>
<accession>A0A4V0NEB0</accession>
<name>A0A4V0NEB0_SORCE</name>
<reference evidence="3 4" key="1">
    <citation type="submission" date="2015-09" db="EMBL/GenBank/DDBJ databases">
        <title>Sorangium comparison.</title>
        <authorList>
            <person name="Zaburannyi N."/>
            <person name="Bunk B."/>
            <person name="Overmann J."/>
            <person name="Mueller R."/>
        </authorList>
    </citation>
    <scope>NUCLEOTIDE SEQUENCE [LARGE SCALE GENOMIC DNA]</scope>
    <source>
        <strain evidence="3 4">So ceGT47</strain>
    </source>
</reference>
<dbReference type="SUPFAM" id="SSF48452">
    <property type="entry name" value="TPR-like"/>
    <property type="match status" value="1"/>
</dbReference>
<keyword evidence="1" id="KW-0472">Membrane</keyword>
<organism evidence="3 4">
    <name type="scientific">Sorangium cellulosum</name>
    <name type="common">Polyangium cellulosum</name>
    <dbReference type="NCBI Taxonomy" id="56"/>
    <lineage>
        <taxon>Bacteria</taxon>
        <taxon>Pseudomonadati</taxon>
        <taxon>Myxococcota</taxon>
        <taxon>Polyangia</taxon>
        <taxon>Polyangiales</taxon>
        <taxon>Polyangiaceae</taxon>
        <taxon>Sorangium</taxon>
    </lineage>
</organism>
<dbReference type="Gene3D" id="1.25.40.10">
    <property type="entry name" value="Tetratricopeptide repeat domain"/>
    <property type="match status" value="1"/>
</dbReference>
<dbReference type="Proteomes" id="UP000295781">
    <property type="component" value="Chromosome"/>
</dbReference>
<dbReference type="AlphaFoldDB" id="A0A4V0NEB0"/>
<dbReference type="RefSeq" id="WP_129352527.1">
    <property type="nucleotide sequence ID" value="NZ_CP012670.1"/>
</dbReference>
<evidence type="ECO:0008006" key="5">
    <source>
        <dbReference type="Google" id="ProtNLM"/>
    </source>
</evidence>
<feature type="transmembrane region" description="Helical" evidence="1">
    <location>
        <begin position="271"/>
        <end position="293"/>
    </location>
</feature>
<evidence type="ECO:0000313" key="4">
    <source>
        <dbReference type="Proteomes" id="UP000295781"/>
    </source>
</evidence>
<dbReference type="InterPro" id="IPR011990">
    <property type="entry name" value="TPR-like_helical_dom_sf"/>
</dbReference>
<dbReference type="EMBL" id="CP012670">
    <property type="protein sequence ID" value="AUX25542.1"/>
    <property type="molecule type" value="Genomic_DNA"/>
</dbReference>